<reference evidence="8" key="1">
    <citation type="submission" date="2023-03" db="EMBL/GenBank/DDBJ databases">
        <authorList>
            <person name="Pearce D."/>
        </authorList>
    </citation>
    <scope>NUCLEOTIDE SEQUENCE</scope>
    <source>
        <strain evidence="8">Mc</strain>
    </source>
</reference>
<evidence type="ECO:0000313" key="9">
    <source>
        <dbReference type="Proteomes" id="UP001158598"/>
    </source>
</evidence>
<evidence type="ECO:0000256" key="5">
    <source>
        <dbReference type="ARBA" id="ARBA00022989"/>
    </source>
</evidence>
<dbReference type="EMBL" id="OX458332">
    <property type="protein sequence ID" value="CAI8834130.1"/>
    <property type="molecule type" value="Genomic_DNA"/>
</dbReference>
<feature type="transmembrane region" description="Helical" evidence="7">
    <location>
        <begin position="221"/>
        <end position="238"/>
    </location>
</feature>
<dbReference type="InterPro" id="IPR001640">
    <property type="entry name" value="Lgt"/>
</dbReference>
<evidence type="ECO:0000256" key="7">
    <source>
        <dbReference type="SAM" id="Phobius"/>
    </source>
</evidence>
<dbReference type="EC" id="2.5.1.145" evidence="8"/>
<dbReference type="GO" id="GO:0005886">
    <property type="term" value="C:plasma membrane"/>
    <property type="evidence" value="ECO:0007669"/>
    <property type="project" value="InterPro"/>
</dbReference>
<gene>
    <name evidence="8" type="ORF">MCNOR_2189</name>
</gene>
<organism evidence="8 9">
    <name type="scientific">Methylococcus capsulatus</name>
    <dbReference type="NCBI Taxonomy" id="414"/>
    <lineage>
        <taxon>Bacteria</taxon>
        <taxon>Pseudomonadati</taxon>
        <taxon>Pseudomonadota</taxon>
        <taxon>Gammaproteobacteria</taxon>
        <taxon>Methylococcales</taxon>
        <taxon>Methylococcaceae</taxon>
        <taxon>Methylococcus</taxon>
    </lineage>
</organism>
<comment type="similarity">
    <text evidence="1">Belongs to the Lgt family.</text>
</comment>
<accession>A0AA35UED7</accession>
<evidence type="ECO:0000313" key="8">
    <source>
        <dbReference type="EMBL" id="CAI8834130.1"/>
    </source>
</evidence>
<feature type="transmembrane region" description="Helical" evidence="7">
    <location>
        <begin position="71"/>
        <end position="93"/>
    </location>
</feature>
<protein>
    <submittedName>
        <fullName evidence="8">Phosphatidylglycerol---prolipoprotein diacylglyceryl transferase</fullName>
        <ecNumber evidence="8">2.5.1.145</ecNumber>
    </submittedName>
</protein>
<dbReference type="RefSeq" id="WP_017366081.1">
    <property type="nucleotide sequence ID" value="NZ_OX458332.1"/>
</dbReference>
<proteinExistence type="inferred from homology"/>
<keyword evidence="3 8" id="KW-0808">Transferase</keyword>
<keyword evidence="2" id="KW-1003">Cell membrane</keyword>
<feature type="transmembrane region" description="Helical" evidence="7">
    <location>
        <begin position="183"/>
        <end position="201"/>
    </location>
</feature>
<dbReference type="PANTHER" id="PTHR30589:SF0">
    <property type="entry name" value="PHOSPHATIDYLGLYCEROL--PROLIPOPROTEIN DIACYLGLYCERYL TRANSFERASE"/>
    <property type="match status" value="1"/>
</dbReference>
<feature type="transmembrane region" description="Helical" evidence="7">
    <location>
        <begin position="45"/>
        <end position="65"/>
    </location>
</feature>
<dbReference type="Pfam" id="PF01790">
    <property type="entry name" value="LGT"/>
    <property type="match status" value="1"/>
</dbReference>
<dbReference type="GO" id="GO:0042158">
    <property type="term" value="P:lipoprotein biosynthetic process"/>
    <property type="evidence" value="ECO:0007669"/>
    <property type="project" value="InterPro"/>
</dbReference>
<evidence type="ECO:0000256" key="4">
    <source>
        <dbReference type="ARBA" id="ARBA00022692"/>
    </source>
</evidence>
<keyword evidence="6 7" id="KW-0472">Membrane</keyword>
<dbReference type="GO" id="GO:0008961">
    <property type="term" value="F:phosphatidylglycerol-prolipoprotein diacylglyceryl transferase activity"/>
    <property type="evidence" value="ECO:0007669"/>
    <property type="project" value="UniProtKB-EC"/>
</dbReference>
<keyword evidence="4 7" id="KW-0812">Transmembrane</keyword>
<keyword evidence="5 7" id="KW-1133">Transmembrane helix</keyword>
<dbReference type="AlphaFoldDB" id="A0AA35UED7"/>
<feature type="transmembrane region" description="Helical" evidence="7">
    <location>
        <begin position="156"/>
        <end position="176"/>
    </location>
</feature>
<feature type="transmembrane region" description="Helical" evidence="7">
    <location>
        <begin position="114"/>
        <end position="136"/>
    </location>
</feature>
<evidence type="ECO:0000256" key="6">
    <source>
        <dbReference type="ARBA" id="ARBA00023136"/>
    </source>
</evidence>
<feature type="transmembrane region" description="Helical" evidence="7">
    <location>
        <begin position="6"/>
        <end position="24"/>
    </location>
</feature>
<dbReference type="Proteomes" id="UP001158598">
    <property type="component" value="Chromosome"/>
</dbReference>
<name>A0AA35UED7_METCP</name>
<evidence type="ECO:0000256" key="3">
    <source>
        <dbReference type="ARBA" id="ARBA00022679"/>
    </source>
</evidence>
<sequence length="245" mass="26712">MIRDAALAHAVHAILEALGMAIGARHYFFLRRKNGLVSTLSNPAYTVLVGCLLGAAIGNKAVFWLDMPHLWAAHGGILGFFHGGQSMVGGLLGGLMGVEIAKRLAGLRQSTGDLFVFPILQGLMIGRLGCFLAGLHDDTYGLPTRLPWGIDFGDGIARHPTQLYEILFAALLWAALRRQQARCAAEPGLLFKLMLSAYLLWRLGVDGLKPMPYPYPPGLSGIQWVCLLALVVYAPLTLRQWRRLA</sequence>
<evidence type="ECO:0000256" key="1">
    <source>
        <dbReference type="ARBA" id="ARBA00007150"/>
    </source>
</evidence>
<dbReference type="PANTHER" id="PTHR30589">
    <property type="entry name" value="PROLIPOPROTEIN DIACYLGLYCERYL TRANSFERASE"/>
    <property type="match status" value="1"/>
</dbReference>
<evidence type="ECO:0000256" key="2">
    <source>
        <dbReference type="ARBA" id="ARBA00022475"/>
    </source>
</evidence>